<feature type="binding site" evidence="7">
    <location>
        <begin position="111"/>
        <end position="121"/>
    </location>
    <ligand>
        <name>ATP</name>
        <dbReference type="ChEBI" id="CHEBI:30616"/>
    </ligand>
</feature>
<evidence type="ECO:0000256" key="2">
    <source>
        <dbReference type="ARBA" id="ARBA00022679"/>
    </source>
</evidence>
<dbReference type="InterPro" id="IPR020568">
    <property type="entry name" value="Ribosomal_Su5_D2-typ_SF"/>
</dbReference>
<evidence type="ECO:0000256" key="5">
    <source>
        <dbReference type="ARBA" id="ARBA00022840"/>
    </source>
</evidence>
<feature type="domain" description="GHMP kinase N-terminal" evidence="8">
    <location>
        <begin position="84"/>
        <end position="161"/>
    </location>
</feature>
<feature type="active site" evidence="7">
    <location>
        <position position="28"/>
    </location>
</feature>
<evidence type="ECO:0000256" key="4">
    <source>
        <dbReference type="ARBA" id="ARBA00022777"/>
    </source>
</evidence>
<keyword evidence="3 7" id="KW-0547">Nucleotide-binding</keyword>
<comment type="caution">
    <text evidence="9">The sequence shown here is derived from an EMBL/GenBank/DDBJ whole genome shotgun (WGS) entry which is preliminary data.</text>
</comment>
<dbReference type="Gene3D" id="3.30.230.10">
    <property type="match status" value="1"/>
</dbReference>
<comment type="similarity">
    <text evidence="7">Belongs to the GHMP kinase family. IspE subfamily.</text>
</comment>
<dbReference type="Proteomes" id="UP000270261">
    <property type="component" value="Unassembled WGS sequence"/>
</dbReference>
<evidence type="ECO:0000259" key="8">
    <source>
        <dbReference type="Pfam" id="PF00288"/>
    </source>
</evidence>
<keyword evidence="5 7" id="KW-0067">ATP-binding</keyword>
<keyword evidence="4 7" id="KW-0418">Kinase</keyword>
<keyword evidence="2 7" id="KW-0808">Transferase</keyword>
<evidence type="ECO:0000313" key="9">
    <source>
        <dbReference type="EMBL" id="RRN44117.1"/>
    </source>
</evidence>
<dbReference type="GO" id="GO:0016114">
    <property type="term" value="P:terpenoid biosynthetic process"/>
    <property type="evidence" value="ECO:0007669"/>
    <property type="project" value="UniProtKB-UniRule"/>
</dbReference>
<evidence type="ECO:0000256" key="3">
    <source>
        <dbReference type="ARBA" id="ARBA00022741"/>
    </source>
</evidence>
<dbReference type="PIRSF" id="PIRSF010376">
    <property type="entry name" value="IspE"/>
    <property type="match status" value="1"/>
</dbReference>
<dbReference type="PANTHER" id="PTHR43527:SF2">
    <property type="entry name" value="4-DIPHOSPHOCYTIDYL-2-C-METHYL-D-ERYTHRITOL KINASE, CHLOROPLASTIC"/>
    <property type="match status" value="1"/>
</dbReference>
<dbReference type="Pfam" id="PF00288">
    <property type="entry name" value="GHMP_kinases_N"/>
    <property type="match status" value="1"/>
</dbReference>
<dbReference type="InterPro" id="IPR014721">
    <property type="entry name" value="Ribsml_uS5_D2-typ_fold_subgr"/>
</dbReference>
<proteinExistence type="inferred from homology"/>
<dbReference type="GO" id="GO:0050515">
    <property type="term" value="F:4-(cytidine 5'-diphospho)-2-C-methyl-D-erythritol kinase activity"/>
    <property type="evidence" value="ECO:0007669"/>
    <property type="project" value="UniProtKB-UniRule"/>
</dbReference>
<dbReference type="SUPFAM" id="SSF55060">
    <property type="entry name" value="GHMP Kinase, C-terminal domain"/>
    <property type="match status" value="1"/>
</dbReference>
<dbReference type="InterPro" id="IPR006204">
    <property type="entry name" value="GHMP_kinase_N_dom"/>
</dbReference>
<dbReference type="GO" id="GO:0019288">
    <property type="term" value="P:isopentenyl diphosphate biosynthetic process, methylerythritol 4-phosphate pathway"/>
    <property type="evidence" value="ECO:0007669"/>
    <property type="project" value="UniProtKB-UniRule"/>
</dbReference>
<evidence type="ECO:0000256" key="7">
    <source>
        <dbReference type="HAMAP-Rule" id="MF_00061"/>
    </source>
</evidence>
<evidence type="ECO:0000256" key="1">
    <source>
        <dbReference type="ARBA" id="ARBA00017473"/>
    </source>
</evidence>
<gene>
    <name evidence="7" type="primary">ispE</name>
    <name evidence="9" type="ORF">EHV23_12150</name>
</gene>
<comment type="pathway">
    <text evidence="7">Isoprenoid biosynthesis; isopentenyl diphosphate biosynthesis via DXP pathway; isopentenyl diphosphate from 1-deoxy-D-xylulose 5-phosphate: step 3/6.</text>
</comment>
<dbReference type="PANTHER" id="PTHR43527">
    <property type="entry name" value="4-DIPHOSPHOCYTIDYL-2-C-METHYL-D-ERYTHRITOL KINASE, CHLOROPLASTIC"/>
    <property type="match status" value="1"/>
</dbReference>
<dbReference type="EC" id="2.7.1.148" evidence="7"/>
<comment type="catalytic activity">
    <reaction evidence="7">
        <text>4-CDP-2-C-methyl-D-erythritol + ATP = 4-CDP-2-C-methyl-D-erythritol 2-phosphate + ADP + H(+)</text>
        <dbReference type="Rhea" id="RHEA:18437"/>
        <dbReference type="ChEBI" id="CHEBI:15378"/>
        <dbReference type="ChEBI" id="CHEBI:30616"/>
        <dbReference type="ChEBI" id="CHEBI:57823"/>
        <dbReference type="ChEBI" id="CHEBI:57919"/>
        <dbReference type="ChEBI" id="CHEBI:456216"/>
        <dbReference type="EC" id="2.7.1.148"/>
    </reaction>
</comment>
<dbReference type="Gene3D" id="3.30.70.890">
    <property type="entry name" value="GHMP kinase, C-terminal domain"/>
    <property type="match status" value="1"/>
</dbReference>
<dbReference type="OrthoDB" id="9809438at2"/>
<dbReference type="GO" id="GO:0005524">
    <property type="term" value="F:ATP binding"/>
    <property type="evidence" value="ECO:0007669"/>
    <property type="project" value="UniProtKB-UniRule"/>
</dbReference>
<keyword evidence="10" id="KW-1185">Reference proteome</keyword>
<dbReference type="AlphaFoldDB" id="A0A3R8MWR5"/>
<dbReference type="HAMAP" id="MF_00061">
    <property type="entry name" value="IspE"/>
    <property type="match status" value="1"/>
</dbReference>
<sequence>MTFASPTTPAAPGPDPVPATLTLPAPAKLNLFLHVTGRREDGLHLLETVFQFIDLQDDITLAVDPTGTISRTHDPEGVSEADDLTLRAARALKAATGSPLGARITLTKHIPMGAGLGGGSSDAATVLLGLNELWQTGLSRNQLIDIARPLGADVPIFVHGQNAYATGIGDVFQPVSLPEYWFVLLMPHVHVGTAGIFSAPELTRNTKPLTIQGFTALAGQTLAGHNDLQPVVKARQPLVRHAIQLLSQAAQRVSSDSVAKRHKSDITVRMTGSGACIFAASQHKSTALALLQEVSQASQKNVVAGQTPNAERITMRTEFGTLFLVRGLASHPLGSRQVG</sequence>
<organism evidence="9 10">
    <name type="scientific">Lautropia dentalis</name>
    <dbReference type="NCBI Taxonomy" id="2490857"/>
    <lineage>
        <taxon>Bacteria</taxon>
        <taxon>Pseudomonadati</taxon>
        <taxon>Pseudomonadota</taxon>
        <taxon>Betaproteobacteria</taxon>
        <taxon>Burkholderiales</taxon>
        <taxon>Burkholderiaceae</taxon>
        <taxon>Lautropia</taxon>
    </lineage>
</organism>
<feature type="active site" evidence="7">
    <location>
        <position position="153"/>
    </location>
</feature>
<dbReference type="UniPathway" id="UPA00056">
    <property type="reaction ID" value="UER00094"/>
</dbReference>
<dbReference type="InterPro" id="IPR036554">
    <property type="entry name" value="GHMP_kinase_C_sf"/>
</dbReference>
<protein>
    <recommendedName>
        <fullName evidence="1 7">4-diphosphocytidyl-2-C-methyl-D-erythritol kinase</fullName>
        <shortName evidence="7">CMK</shortName>
        <ecNumber evidence="7">2.7.1.148</ecNumber>
    </recommendedName>
    <alternativeName>
        <fullName evidence="7">4-(cytidine-5'-diphospho)-2-C-methyl-D-erythritol kinase</fullName>
    </alternativeName>
</protein>
<accession>A0A3R8MWR5</accession>
<evidence type="ECO:0000313" key="10">
    <source>
        <dbReference type="Proteomes" id="UP000270261"/>
    </source>
</evidence>
<dbReference type="SUPFAM" id="SSF54211">
    <property type="entry name" value="Ribosomal protein S5 domain 2-like"/>
    <property type="match status" value="1"/>
</dbReference>
<dbReference type="EMBL" id="RRUE01000002">
    <property type="protein sequence ID" value="RRN44117.1"/>
    <property type="molecule type" value="Genomic_DNA"/>
</dbReference>
<dbReference type="NCBIfam" id="TIGR00154">
    <property type="entry name" value="ispE"/>
    <property type="match status" value="1"/>
</dbReference>
<comment type="function">
    <text evidence="7">Catalyzes the phosphorylation of the position 2 hydroxy group of 4-diphosphocytidyl-2C-methyl-D-erythritol.</text>
</comment>
<evidence type="ECO:0000256" key="6">
    <source>
        <dbReference type="ARBA" id="ARBA00023229"/>
    </source>
</evidence>
<reference evidence="9 10" key="1">
    <citation type="submission" date="2018-11" db="EMBL/GenBank/DDBJ databases">
        <title>Genome sequencing of Lautropia sp. KCOM 2505 (= ChDC F240).</title>
        <authorList>
            <person name="Kook J.-K."/>
            <person name="Park S.-N."/>
            <person name="Lim Y.K."/>
        </authorList>
    </citation>
    <scope>NUCLEOTIDE SEQUENCE [LARGE SCALE GENOMIC DNA]</scope>
    <source>
        <strain evidence="9 10">KCOM 2505</strain>
    </source>
</reference>
<dbReference type="InterPro" id="IPR004424">
    <property type="entry name" value="IspE"/>
</dbReference>
<name>A0A3R8MWR5_9BURK</name>
<keyword evidence="6 7" id="KW-0414">Isoprene biosynthesis</keyword>